<feature type="transmembrane region" description="Helical" evidence="1">
    <location>
        <begin position="347"/>
        <end position="369"/>
    </location>
</feature>
<evidence type="ECO:0000256" key="1">
    <source>
        <dbReference type="SAM" id="Phobius"/>
    </source>
</evidence>
<dbReference type="PANTHER" id="PTHR41771:SF1">
    <property type="entry name" value="MEMBRANE PROTEIN"/>
    <property type="match status" value="1"/>
</dbReference>
<dbReference type="Proteomes" id="UP000294919">
    <property type="component" value="Unassembled WGS sequence"/>
</dbReference>
<feature type="transmembrane region" description="Helical" evidence="1">
    <location>
        <begin position="125"/>
        <end position="141"/>
    </location>
</feature>
<gene>
    <name evidence="2" type="ORF">EV214_10457</name>
</gene>
<keyword evidence="3" id="KW-1185">Reference proteome</keyword>
<sequence>MKKTLLLIILLIGISSLNVYGETEDFLSDYEEEIPSYTETALILEASEVEETEEYEGYVEKFQNIKLKATSGKYKDKIFEIKHHLSDNYAYNIKVKKGDKVVVVIEELLDGNVEVAVSDYMRQNYVIYLYIVFVLLIIIIGRTKGIKAVISLSFTMFAILKILLPMILKGFNPIPITIAISVSITILTMFLIGGINGKSIAAIIGTSGGVIIAGLIAYFIGSQVKLTGLSSEEANMLMFIPQGVTFDLKSILFSGIIMGALGAVMDIGMSISSAMEEIDNANKALTRKELFSAGMNVGKDVMGTMTNTLILAYTGSSIPLLLIFMAYETSIIKILNLDIIATEVIRSLAGSIGLVLTIPLTAFVASILMKKHEK</sequence>
<comment type="caution">
    <text evidence="2">The sequence shown here is derived from an EMBL/GenBank/DDBJ whole genome shotgun (WGS) entry which is preliminary data.</text>
</comment>
<keyword evidence="1" id="KW-0472">Membrane</keyword>
<organism evidence="2 3">
    <name type="scientific">Marinisporobacter balticus</name>
    <dbReference type="NCBI Taxonomy" id="2018667"/>
    <lineage>
        <taxon>Bacteria</taxon>
        <taxon>Bacillati</taxon>
        <taxon>Bacillota</taxon>
        <taxon>Clostridia</taxon>
        <taxon>Peptostreptococcales</taxon>
        <taxon>Thermotaleaceae</taxon>
        <taxon>Marinisporobacter</taxon>
    </lineage>
</organism>
<dbReference type="RefSeq" id="WP_132243157.1">
    <property type="nucleotide sequence ID" value="NZ_SLWV01000004.1"/>
</dbReference>
<feature type="transmembrane region" description="Helical" evidence="1">
    <location>
        <begin position="309"/>
        <end position="327"/>
    </location>
</feature>
<reference evidence="2 3" key="1">
    <citation type="submission" date="2019-03" db="EMBL/GenBank/DDBJ databases">
        <title>Genomic Encyclopedia of Type Strains, Phase IV (KMG-IV): sequencing the most valuable type-strain genomes for metagenomic binning, comparative biology and taxonomic classification.</title>
        <authorList>
            <person name="Goeker M."/>
        </authorList>
    </citation>
    <scope>NUCLEOTIDE SEQUENCE [LARGE SCALE GENOMIC DNA]</scope>
    <source>
        <strain evidence="2 3">DSM 102940</strain>
    </source>
</reference>
<dbReference type="Pfam" id="PF07907">
    <property type="entry name" value="YibE_F"/>
    <property type="match status" value="1"/>
</dbReference>
<feature type="transmembrane region" description="Helical" evidence="1">
    <location>
        <begin position="174"/>
        <end position="193"/>
    </location>
</feature>
<dbReference type="AlphaFoldDB" id="A0A4R2KXC9"/>
<feature type="transmembrane region" description="Helical" evidence="1">
    <location>
        <begin position="200"/>
        <end position="220"/>
    </location>
</feature>
<dbReference type="InterPro" id="IPR012507">
    <property type="entry name" value="YibE_F"/>
</dbReference>
<feature type="transmembrane region" description="Helical" evidence="1">
    <location>
        <begin position="148"/>
        <end position="168"/>
    </location>
</feature>
<keyword evidence="1" id="KW-0812">Transmembrane</keyword>
<accession>A0A4R2KXC9</accession>
<dbReference type="EMBL" id="SLWV01000004">
    <property type="protein sequence ID" value="TCO78674.1"/>
    <property type="molecule type" value="Genomic_DNA"/>
</dbReference>
<name>A0A4R2KXC9_9FIRM</name>
<evidence type="ECO:0000313" key="3">
    <source>
        <dbReference type="Proteomes" id="UP000294919"/>
    </source>
</evidence>
<dbReference type="OrthoDB" id="5753718at2"/>
<evidence type="ECO:0000313" key="2">
    <source>
        <dbReference type="EMBL" id="TCO78674.1"/>
    </source>
</evidence>
<protein>
    <submittedName>
        <fullName evidence="2">Putative membrane protein</fullName>
    </submittedName>
</protein>
<feature type="transmembrane region" description="Helical" evidence="1">
    <location>
        <begin position="240"/>
        <end position="265"/>
    </location>
</feature>
<proteinExistence type="predicted"/>
<keyword evidence="1" id="KW-1133">Transmembrane helix</keyword>
<dbReference type="PANTHER" id="PTHR41771">
    <property type="entry name" value="MEMBRANE PROTEIN-RELATED"/>
    <property type="match status" value="1"/>
</dbReference>